<feature type="transmembrane region" description="Helical" evidence="12">
    <location>
        <begin position="158"/>
        <end position="178"/>
    </location>
</feature>
<name>A0ABR6S0T4_9ENTR</name>
<accession>A0ABR6S0T4</accession>
<dbReference type="Gene3D" id="1.10.287.70">
    <property type="match status" value="1"/>
</dbReference>
<feature type="transmembrane region" description="Helical" evidence="12">
    <location>
        <begin position="217"/>
        <end position="238"/>
    </location>
</feature>
<dbReference type="SUPFAM" id="SSF81324">
    <property type="entry name" value="Voltage-gated potassium channels"/>
    <property type="match status" value="1"/>
</dbReference>
<keyword evidence="10 12" id="KW-0472">Membrane</keyword>
<organism evidence="14 15">
    <name type="scientific">Kluyvera sichuanensis</name>
    <dbReference type="NCBI Taxonomy" id="2725494"/>
    <lineage>
        <taxon>Bacteria</taxon>
        <taxon>Pseudomonadati</taxon>
        <taxon>Pseudomonadota</taxon>
        <taxon>Gammaproteobacteria</taxon>
        <taxon>Enterobacterales</taxon>
        <taxon>Enterobacteriaceae</taxon>
        <taxon>Kluyvera</taxon>
    </lineage>
</organism>
<keyword evidence="15" id="KW-1185">Reference proteome</keyword>
<evidence type="ECO:0000256" key="6">
    <source>
        <dbReference type="ARBA" id="ARBA00022882"/>
    </source>
</evidence>
<evidence type="ECO:0000256" key="4">
    <source>
        <dbReference type="ARBA" id="ARBA00022692"/>
    </source>
</evidence>
<evidence type="ECO:0000259" key="13">
    <source>
        <dbReference type="Pfam" id="PF00520"/>
    </source>
</evidence>
<keyword evidence="6" id="KW-0851">Voltage-gated channel</keyword>
<dbReference type="Proteomes" id="UP000607331">
    <property type="component" value="Unassembled WGS sequence"/>
</dbReference>
<dbReference type="PRINTS" id="PR00169">
    <property type="entry name" value="KCHANNEL"/>
</dbReference>
<evidence type="ECO:0000313" key="14">
    <source>
        <dbReference type="EMBL" id="MBC1188895.1"/>
    </source>
</evidence>
<feature type="domain" description="Ion transport" evidence="13">
    <location>
        <begin position="26"/>
        <end position="242"/>
    </location>
</feature>
<gene>
    <name evidence="14" type="ORF">HII27_24875</name>
</gene>
<evidence type="ECO:0000256" key="3">
    <source>
        <dbReference type="ARBA" id="ARBA00022538"/>
    </source>
</evidence>
<evidence type="ECO:0000256" key="1">
    <source>
        <dbReference type="ARBA" id="ARBA00004141"/>
    </source>
</evidence>
<dbReference type="InterPro" id="IPR027359">
    <property type="entry name" value="Volt_channel_dom_sf"/>
</dbReference>
<dbReference type="InterPro" id="IPR028325">
    <property type="entry name" value="VG_K_chnl"/>
</dbReference>
<dbReference type="Pfam" id="PF00520">
    <property type="entry name" value="Ion_trans"/>
    <property type="match status" value="1"/>
</dbReference>
<dbReference type="Gene3D" id="1.20.120.350">
    <property type="entry name" value="Voltage-gated potassium channels. Chain C"/>
    <property type="match status" value="1"/>
</dbReference>
<evidence type="ECO:0000256" key="10">
    <source>
        <dbReference type="ARBA" id="ARBA00023136"/>
    </source>
</evidence>
<feature type="transmembrane region" description="Helical" evidence="12">
    <location>
        <begin position="58"/>
        <end position="78"/>
    </location>
</feature>
<feature type="transmembrane region" description="Helical" evidence="12">
    <location>
        <begin position="28"/>
        <end position="52"/>
    </location>
</feature>
<evidence type="ECO:0000256" key="8">
    <source>
        <dbReference type="ARBA" id="ARBA00022989"/>
    </source>
</evidence>
<reference evidence="14 15" key="1">
    <citation type="submission" date="2020-04" db="EMBL/GenBank/DDBJ databases">
        <title>The draft genome of Kluyvera sichuanensis strain SCKS090646.</title>
        <authorList>
            <person name="Wei L."/>
            <person name="Liu L."/>
            <person name="Feng Y."/>
            <person name="Zong Z."/>
        </authorList>
    </citation>
    <scope>NUCLEOTIDE SEQUENCE [LARGE SCALE GENOMIC DNA]</scope>
    <source>
        <strain evidence="14 15">090646</strain>
    </source>
</reference>
<dbReference type="EMBL" id="JABBJF010000041">
    <property type="protein sequence ID" value="MBC1188895.1"/>
    <property type="molecule type" value="Genomic_DNA"/>
</dbReference>
<evidence type="ECO:0000256" key="9">
    <source>
        <dbReference type="ARBA" id="ARBA00023065"/>
    </source>
</evidence>
<protein>
    <submittedName>
        <fullName evidence="14">Ion transporter</fullName>
    </submittedName>
</protein>
<sequence>MVAISALRHRLYHFLFDQRTRTGRRFEALCGLFALLSVIVIFIESGIGTTYHLTFDEWHAFMLLEVGFTLMFTLEYLLRVCCWPQPARYVFSFWGFIDLATILPLYVILLWPEIGVEYLFAWRAMRVIRVLRILKLLRLMPALNSLWSAIVNSRHQLILFYAFIGIVMVVAGALMYGIEGPVNGFTTLSTSVYWAIVTVTTVGYGDITPHTAPGRTVASILILIGYSVIAIPTGIITAQMTSEFQKRRHERVCPHCKQRDHDPKARYCNGCGTALPRELGA</sequence>
<keyword evidence="9" id="KW-0406">Ion transport</keyword>
<evidence type="ECO:0000256" key="5">
    <source>
        <dbReference type="ARBA" id="ARBA00022826"/>
    </source>
</evidence>
<keyword evidence="5" id="KW-0631">Potassium channel</keyword>
<dbReference type="PANTHER" id="PTHR11537:SF254">
    <property type="entry name" value="POTASSIUM VOLTAGE-GATED CHANNEL PROTEIN SHAB"/>
    <property type="match status" value="1"/>
</dbReference>
<feature type="transmembrane region" description="Helical" evidence="12">
    <location>
        <begin position="90"/>
        <end position="112"/>
    </location>
</feature>
<keyword evidence="2" id="KW-0813">Transport</keyword>
<dbReference type="InterPro" id="IPR005821">
    <property type="entry name" value="Ion_trans_dom"/>
</dbReference>
<keyword evidence="11" id="KW-0407">Ion channel</keyword>
<keyword evidence="4 12" id="KW-0812">Transmembrane</keyword>
<evidence type="ECO:0000313" key="15">
    <source>
        <dbReference type="Proteomes" id="UP000607331"/>
    </source>
</evidence>
<comment type="caution">
    <text evidence="14">The sequence shown here is derived from an EMBL/GenBank/DDBJ whole genome shotgun (WGS) entry which is preliminary data.</text>
</comment>
<evidence type="ECO:0000256" key="11">
    <source>
        <dbReference type="ARBA" id="ARBA00023303"/>
    </source>
</evidence>
<evidence type="ECO:0000256" key="2">
    <source>
        <dbReference type="ARBA" id="ARBA00022448"/>
    </source>
</evidence>
<evidence type="ECO:0000256" key="12">
    <source>
        <dbReference type="SAM" id="Phobius"/>
    </source>
</evidence>
<keyword evidence="8 12" id="KW-1133">Transmembrane helix</keyword>
<keyword evidence="3" id="KW-0633">Potassium transport</keyword>
<dbReference type="PANTHER" id="PTHR11537">
    <property type="entry name" value="VOLTAGE-GATED POTASSIUM CHANNEL"/>
    <property type="match status" value="1"/>
</dbReference>
<keyword evidence="7" id="KW-0630">Potassium</keyword>
<comment type="subcellular location">
    <subcellularLocation>
        <location evidence="1">Membrane</location>
        <topology evidence="1">Multi-pass membrane protein</topology>
    </subcellularLocation>
</comment>
<evidence type="ECO:0000256" key="7">
    <source>
        <dbReference type="ARBA" id="ARBA00022958"/>
    </source>
</evidence>
<proteinExistence type="predicted"/>